<dbReference type="AlphaFoldDB" id="A0A2K3KXB2"/>
<feature type="non-terminal residue" evidence="1">
    <location>
        <position position="1"/>
    </location>
</feature>
<dbReference type="Proteomes" id="UP000236291">
    <property type="component" value="Unassembled WGS sequence"/>
</dbReference>
<reference evidence="1 2" key="2">
    <citation type="journal article" date="2017" name="Front. Plant Sci.">
        <title>Gene Classification and Mining of Molecular Markers Useful in Red Clover (Trifolium pratense) Breeding.</title>
        <authorList>
            <person name="Istvanek J."/>
            <person name="Dluhosova J."/>
            <person name="Dluhos P."/>
            <person name="Patkova L."/>
            <person name="Nedelnik J."/>
            <person name="Repkova J."/>
        </authorList>
    </citation>
    <scope>NUCLEOTIDE SEQUENCE [LARGE SCALE GENOMIC DNA]</scope>
    <source>
        <strain evidence="2">cv. Tatra</strain>
        <tissue evidence="1">Young leaves</tissue>
    </source>
</reference>
<dbReference type="EMBL" id="ASHM01117057">
    <property type="protein sequence ID" value="PNX70913.1"/>
    <property type="molecule type" value="Genomic_DNA"/>
</dbReference>
<comment type="caution">
    <text evidence="1">The sequence shown here is derived from an EMBL/GenBank/DDBJ whole genome shotgun (WGS) entry which is preliminary data.</text>
</comment>
<accession>A0A2K3KXB2</accession>
<evidence type="ECO:0000313" key="1">
    <source>
        <dbReference type="EMBL" id="PNX70913.1"/>
    </source>
</evidence>
<name>A0A2K3KXB2_TRIPR</name>
<sequence length="86" mass="9568">VDRVVDEIIATPLISSVKEDNVRVIGMIFGKLNLLTKRVTYSRGCVGGVCRRGPRMLVGRRPVTVAAEYSLPTWNNRRQGVSNVQK</sequence>
<organism evidence="1 2">
    <name type="scientific">Trifolium pratense</name>
    <name type="common">Red clover</name>
    <dbReference type="NCBI Taxonomy" id="57577"/>
    <lineage>
        <taxon>Eukaryota</taxon>
        <taxon>Viridiplantae</taxon>
        <taxon>Streptophyta</taxon>
        <taxon>Embryophyta</taxon>
        <taxon>Tracheophyta</taxon>
        <taxon>Spermatophyta</taxon>
        <taxon>Magnoliopsida</taxon>
        <taxon>eudicotyledons</taxon>
        <taxon>Gunneridae</taxon>
        <taxon>Pentapetalae</taxon>
        <taxon>rosids</taxon>
        <taxon>fabids</taxon>
        <taxon>Fabales</taxon>
        <taxon>Fabaceae</taxon>
        <taxon>Papilionoideae</taxon>
        <taxon>50 kb inversion clade</taxon>
        <taxon>NPAAA clade</taxon>
        <taxon>Hologalegina</taxon>
        <taxon>IRL clade</taxon>
        <taxon>Trifolieae</taxon>
        <taxon>Trifolium</taxon>
    </lineage>
</organism>
<gene>
    <name evidence="1" type="ORF">L195_g057869</name>
</gene>
<protein>
    <submittedName>
        <fullName evidence="1">Uncharacterized protein</fullName>
    </submittedName>
</protein>
<proteinExistence type="predicted"/>
<reference evidence="1 2" key="1">
    <citation type="journal article" date="2014" name="Am. J. Bot.">
        <title>Genome assembly and annotation for red clover (Trifolium pratense; Fabaceae).</title>
        <authorList>
            <person name="Istvanek J."/>
            <person name="Jaros M."/>
            <person name="Krenek A."/>
            <person name="Repkova J."/>
        </authorList>
    </citation>
    <scope>NUCLEOTIDE SEQUENCE [LARGE SCALE GENOMIC DNA]</scope>
    <source>
        <strain evidence="2">cv. Tatra</strain>
        <tissue evidence="1">Young leaves</tissue>
    </source>
</reference>
<evidence type="ECO:0000313" key="2">
    <source>
        <dbReference type="Proteomes" id="UP000236291"/>
    </source>
</evidence>